<evidence type="ECO:0000313" key="1">
    <source>
        <dbReference type="EMBL" id="AHH98268.1"/>
    </source>
</evidence>
<gene>
    <name evidence="1" type="ORF">KALB_4906</name>
</gene>
<dbReference type="KEGG" id="kal:KALB_4906"/>
<accession>W5WAW2</accession>
<dbReference type="GO" id="GO:0003677">
    <property type="term" value="F:DNA binding"/>
    <property type="evidence" value="ECO:0007669"/>
    <property type="project" value="InterPro"/>
</dbReference>
<protein>
    <recommendedName>
        <fullName evidence="3">HTH cro/C1-type domain-containing protein</fullName>
    </recommendedName>
</protein>
<reference evidence="1 2" key="1">
    <citation type="journal article" date="2014" name="BMC Genomics">
        <title>Complete genome sequence of producer of the glycopeptide antibiotic Aculeximycin Kutzneria albida DSM 43870T, a representative of minor genus of Pseudonocardiaceae.</title>
        <authorList>
            <person name="Rebets Y."/>
            <person name="Tokovenko B."/>
            <person name="Lushchyk I."/>
            <person name="Ruckert C."/>
            <person name="Zaburannyi N."/>
            <person name="Bechthold A."/>
            <person name="Kalinowski J."/>
            <person name="Luzhetskyy A."/>
        </authorList>
    </citation>
    <scope>NUCLEOTIDE SEQUENCE [LARGE SCALE GENOMIC DNA]</scope>
    <source>
        <strain evidence="1">DSM 43870</strain>
    </source>
</reference>
<evidence type="ECO:0000313" key="2">
    <source>
        <dbReference type="Proteomes" id="UP000019225"/>
    </source>
</evidence>
<dbReference type="SUPFAM" id="SSF47413">
    <property type="entry name" value="lambda repressor-like DNA-binding domains"/>
    <property type="match status" value="1"/>
</dbReference>
<dbReference type="InterPro" id="IPR010982">
    <property type="entry name" value="Lambda_DNA-bd_dom_sf"/>
</dbReference>
<dbReference type="Proteomes" id="UP000019225">
    <property type="component" value="Chromosome"/>
</dbReference>
<dbReference type="RefSeq" id="WP_025358290.1">
    <property type="nucleotide sequence ID" value="NZ_CP007155.1"/>
</dbReference>
<evidence type="ECO:0008006" key="3">
    <source>
        <dbReference type="Google" id="ProtNLM"/>
    </source>
</evidence>
<dbReference type="OrthoDB" id="7206663at2"/>
<dbReference type="EMBL" id="CP007155">
    <property type="protein sequence ID" value="AHH98268.1"/>
    <property type="molecule type" value="Genomic_DNA"/>
</dbReference>
<dbReference type="HOGENOM" id="CLU_2569379_0_0_11"/>
<dbReference type="AlphaFoldDB" id="W5WAW2"/>
<organism evidence="1 2">
    <name type="scientific">Kutzneria albida DSM 43870</name>
    <dbReference type="NCBI Taxonomy" id="1449976"/>
    <lineage>
        <taxon>Bacteria</taxon>
        <taxon>Bacillati</taxon>
        <taxon>Actinomycetota</taxon>
        <taxon>Actinomycetes</taxon>
        <taxon>Pseudonocardiales</taxon>
        <taxon>Pseudonocardiaceae</taxon>
        <taxon>Kutzneria</taxon>
    </lineage>
</organism>
<proteinExistence type="predicted"/>
<keyword evidence="2" id="KW-1185">Reference proteome</keyword>
<dbReference type="STRING" id="1449976.KALB_4906"/>
<name>W5WAW2_9PSEU</name>
<sequence>MSDPTSAPTSYEELAHVIEILPALVREKRRRDQLSLRAAGENLGIAASTIMRFETRDGDVRTDHLLTLLRWVGQPTNADQP</sequence>
<dbReference type="Gene3D" id="1.10.260.40">
    <property type="entry name" value="lambda repressor-like DNA-binding domains"/>
    <property type="match status" value="1"/>
</dbReference>